<evidence type="ECO:0000259" key="1">
    <source>
        <dbReference type="Pfam" id="PF01636"/>
    </source>
</evidence>
<evidence type="ECO:0000313" key="2">
    <source>
        <dbReference type="EMBL" id="GAA4123751.1"/>
    </source>
</evidence>
<dbReference type="EMBL" id="BAAAZH010000024">
    <property type="protein sequence ID" value="GAA4123751.1"/>
    <property type="molecule type" value="Genomic_DNA"/>
</dbReference>
<evidence type="ECO:0000313" key="3">
    <source>
        <dbReference type="Proteomes" id="UP001501495"/>
    </source>
</evidence>
<dbReference type="SUPFAM" id="SSF56112">
    <property type="entry name" value="Protein kinase-like (PK-like)"/>
    <property type="match status" value="1"/>
</dbReference>
<dbReference type="Proteomes" id="UP001501495">
    <property type="component" value="Unassembled WGS sequence"/>
</dbReference>
<dbReference type="InterPro" id="IPR011009">
    <property type="entry name" value="Kinase-like_dom_sf"/>
</dbReference>
<comment type="caution">
    <text evidence="2">The sequence shown here is derived from an EMBL/GenBank/DDBJ whole genome shotgun (WGS) entry which is preliminary data.</text>
</comment>
<gene>
    <name evidence="2" type="ORF">GCM10022215_30740</name>
</gene>
<proteinExistence type="predicted"/>
<name>A0ABP7XQB8_9ACTN</name>
<organism evidence="2 3">
    <name type="scientific">Nocardioides fonticola</name>
    <dbReference type="NCBI Taxonomy" id="450363"/>
    <lineage>
        <taxon>Bacteria</taxon>
        <taxon>Bacillati</taxon>
        <taxon>Actinomycetota</taxon>
        <taxon>Actinomycetes</taxon>
        <taxon>Propionibacteriales</taxon>
        <taxon>Nocardioidaceae</taxon>
        <taxon>Nocardioides</taxon>
    </lineage>
</organism>
<keyword evidence="3" id="KW-1185">Reference proteome</keyword>
<dbReference type="PANTHER" id="PTHR21310:SF42">
    <property type="entry name" value="BIFUNCTIONAL AAC_APH"/>
    <property type="match status" value="1"/>
</dbReference>
<accession>A0ABP7XQB8</accession>
<dbReference type="Gene3D" id="3.30.200.20">
    <property type="entry name" value="Phosphorylase Kinase, domain 1"/>
    <property type="match status" value="1"/>
</dbReference>
<dbReference type="InterPro" id="IPR002575">
    <property type="entry name" value="Aminoglycoside_PTrfase"/>
</dbReference>
<dbReference type="CDD" id="cd05155">
    <property type="entry name" value="APH_ChoK_like_1"/>
    <property type="match status" value="1"/>
</dbReference>
<sequence length="315" mass="34081">MLSEGASGETQVPDLGPPPVRITVDEDTVQKLVSDQFPHWSHLDVEPVQNPGWDNFTFRLGEDLLVRLPSAAEYALAVEKEQQWLPRLAPHLPVPIPSVRGLGVPGAGYPFAWSVYDWIDGSTATRADITDQARFAGQLADFLVSLRSIDPADGPQPGIHNWYRGATLLTYDATARRALEALTDRVDVGLAAEVWADALTAPWDGTDVWFHGDLAAGNLLLSEGQLAAVIDFGTCGVGDPSCDLAVAWTLLSEPGRELLRDRLMIDEATWARGRGWALWKTLSSLASAIAHDDEAETAQLTHVCGDLINGRTAAS</sequence>
<feature type="domain" description="Aminoglycoside phosphotransferase" evidence="1">
    <location>
        <begin position="51"/>
        <end position="276"/>
    </location>
</feature>
<protein>
    <submittedName>
        <fullName evidence="2">Aminoglycoside phosphotransferase family protein</fullName>
    </submittedName>
</protein>
<dbReference type="Pfam" id="PF01636">
    <property type="entry name" value="APH"/>
    <property type="match status" value="1"/>
</dbReference>
<dbReference type="PANTHER" id="PTHR21310">
    <property type="entry name" value="AMINOGLYCOSIDE PHOSPHOTRANSFERASE-RELATED-RELATED"/>
    <property type="match status" value="1"/>
</dbReference>
<dbReference type="InterPro" id="IPR051678">
    <property type="entry name" value="AGP_Transferase"/>
</dbReference>
<reference evidence="3" key="1">
    <citation type="journal article" date="2019" name="Int. J. Syst. Evol. Microbiol.">
        <title>The Global Catalogue of Microorganisms (GCM) 10K type strain sequencing project: providing services to taxonomists for standard genome sequencing and annotation.</title>
        <authorList>
            <consortium name="The Broad Institute Genomics Platform"/>
            <consortium name="The Broad Institute Genome Sequencing Center for Infectious Disease"/>
            <person name="Wu L."/>
            <person name="Ma J."/>
        </authorList>
    </citation>
    <scope>NUCLEOTIDE SEQUENCE [LARGE SCALE GENOMIC DNA]</scope>
    <source>
        <strain evidence="3">JCM 16703</strain>
    </source>
</reference>
<dbReference type="Gene3D" id="3.90.1200.10">
    <property type="match status" value="1"/>
</dbReference>
<dbReference type="RefSeq" id="WP_344734342.1">
    <property type="nucleotide sequence ID" value="NZ_BAAAZH010000024.1"/>
</dbReference>